<reference evidence="7" key="1">
    <citation type="journal article" date="2017" name="Genome Biol.">
        <title>Comparative genomics reveals high biological diversity and specific adaptations in the industrially and medically important fungal genus Aspergillus.</title>
        <authorList>
            <person name="de Vries R.P."/>
            <person name="Riley R."/>
            <person name="Wiebenga A."/>
            <person name="Aguilar-Osorio G."/>
            <person name="Amillis S."/>
            <person name="Uchima C.A."/>
            <person name="Anderluh G."/>
            <person name="Asadollahi M."/>
            <person name="Askin M."/>
            <person name="Barry K."/>
            <person name="Battaglia E."/>
            <person name="Bayram O."/>
            <person name="Benocci T."/>
            <person name="Braus-Stromeyer S.A."/>
            <person name="Caldana C."/>
            <person name="Canovas D."/>
            <person name="Cerqueira G.C."/>
            <person name="Chen F."/>
            <person name="Chen W."/>
            <person name="Choi C."/>
            <person name="Clum A."/>
            <person name="Dos Santos R.A."/>
            <person name="Damasio A.R."/>
            <person name="Diallinas G."/>
            <person name="Emri T."/>
            <person name="Fekete E."/>
            <person name="Flipphi M."/>
            <person name="Freyberg S."/>
            <person name="Gallo A."/>
            <person name="Gournas C."/>
            <person name="Habgood R."/>
            <person name="Hainaut M."/>
            <person name="Harispe M.L."/>
            <person name="Henrissat B."/>
            <person name="Hilden K.S."/>
            <person name="Hope R."/>
            <person name="Hossain A."/>
            <person name="Karabika E."/>
            <person name="Karaffa L."/>
            <person name="Karanyi Z."/>
            <person name="Krasevec N."/>
            <person name="Kuo A."/>
            <person name="Kusch H."/>
            <person name="LaButti K."/>
            <person name="Lagendijk E.L."/>
            <person name="Lapidus A."/>
            <person name="Levasseur A."/>
            <person name="Lindquist E."/>
            <person name="Lipzen A."/>
            <person name="Logrieco A.F."/>
            <person name="MacCabe A."/>
            <person name="Maekelae M.R."/>
            <person name="Malavazi I."/>
            <person name="Melin P."/>
            <person name="Meyer V."/>
            <person name="Mielnichuk N."/>
            <person name="Miskei M."/>
            <person name="Molnar A.P."/>
            <person name="Mule G."/>
            <person name="Ngan C.Y."/>
            <person name="Orejas M."/>
            <person name="Orosz E."/>
            <person name="Ouedraogo J.P."/>
            <person name="Overkamp K.M."/>
            <person name="Park H.-S."/>
            <person name="Perrone G."/>
            <person name="Piumi F."/>
            <person name="Punt P.J."/>
            <person name="Ram A.F."/>
            <person name="Ramon A."/>
            <person name="Rauscher S."/>
            <person name="Record E."/>
            <person name="Riano-Pachon D.M."/>
            <person name="Robert V."/>
            <person name="Roehrig J."/>
            <person name="Ruller R."/>
            <person name="Salamov A."/>
            <person name="Salih N.S."/>
            <person name="Samson R.A."/>
            <person name="Sandor E."/>
            <person name="Sanguinetti M."/>
            <person name="Schuetze T."/>
            <person name="Sepcic K."/>
            <person name="Shelest E."/>
            <person name="Sherlock G."/>
            <person name="Sophianopoulou V."/>
            <person name="Squina F.M."/>
            <person name="Sun H."/>
            <person name="Susca A."/>
            <person name="Todd R.B."/>
            <person name="Tsang A."/>
            <person name="Unkles S.E."/>
            <person name="van de Wiele N."/>
            <person name="van Rossen-Uffink D."/>
            <person name="Oliveira J.V."/>
            <person name="Vesth T.C."/>
            <person name="Visser J."/>
            <person name="Yu J.-H."/>
            <person name="Zhou M."/>
            <person name="Andersen M.R."/>
            <person name="Archer D.B."/>
            <person name="Baker S.E."/>
            <person name="Benoit I."/>
            <person name="Brakhage A.A."/>
            <person name="Braus G.H."/>
            <person name="Fischer R."/>
            <person name="Frisvad J.C."/>
            <person name="Goldman G.H."/>
            <person name="Houbraken J."/>
            <person name="Oakley B."/>
            <person name="Pocsi I."/>
            <person name="Scazzocchio C."/>
            <person name="Seiboth B."/>
            <person name="vanKuyk P.A."/>
            <person name="Wortman J."/>
            <person name="Dyer P.S."/>
            <person name="Grigoriev I.V."/>
        </authorList>
    </citation>
    <scope>NUCLEOTIDE SEQUENCE [LARGE SCALE GENOMIC DNA]</scope>
    <source>
        <strain evidence="7">ITEM 5010</strain>
    </source>
</reference>
<dbReference type="EMBL" id="KV907493">
    <property type="protein sequence ID" value="OOG00540.1"/>
    <property type="molecule type" value="Genomic_DNA"/>
</dbReference>
<dbReference type="OMA" id="AWTRIML"/>
<dbReference type="InterPro" id="IPR050613">
    <property type="entry name" value="Sec_Metabolite_Reg"/>
</dbReference>
<dbReference type="AlphaFoldDB" id="A0A1R3S193"/>
<evidence type="ECO:0000256" key="1">
    <source>
        <dbReference type="ARBA" id="ARBA00004123"/>
    </source>
</evidence>
<dbReference type="OrthoDB" id="3989227at2759"/>
<dbReference type="STRING" id="602072.A0A1R3S193"/>
<dbReference type="PANTHER" id="PTHR31001:SF40">
    <property type="entry name" value="ZN(II)2CYS6 TRANSCRIPTION FACTOR (EUROFUNG)"/>
    <property type="match status" value="1"/>
</dbReference>
<proteinExistence type="predicted"/>
<gene>
    <name evidence="6" type="ORF">ASPCADRAFT_136323</name>
</gene>
<evidence type="ECO:0000256" key="4">
    <source>
        <dbReference type="ARBA" id="ARBA00023242"/>
    </source>
</evidence>
<evidence type="ECO:0000313" key="7">
    <source>
        <dbReference type="Proteomes" id="UP000188318"/>
    </source>
</evidence>
<dbReference type="GO" id="GO:0006351">
    <property type="term" value="P:DNA-templated transcription"/>
    <property type="evidence" value="ECO:0007669"/>
    <property type="project" value="InterPro"/>
</dbReference>
<dbReference type="Proteomes" id="UP000188318">
    <property type="component" value="Unassembled WGS sequence"/>
</dbReference>
<feature type="domain" description="Xylanolytic transcriptional activator regulatory" evidence="5">
    <location>
        <begin position="245"/>
        <end position="319"/>
    </location>
</feature>
<accession>A0A1R3S193</accession>
<dbReference type="GO" id="GO:0005634">
    <property type="term" value="C:nucleus"/>
    <property type="evidence" value="ECO:0007669"/>
    <property type="project" value="UniProtKB-SubCell"/>
</dbReference>
<dbReference type="Pfam" id="PF04082">
    <property type="entry name" value="Fungal_trans"/>
    <property type="match status" value="1"/>
</dbReference>
<dbReference type="VEuPathDB" id="FungiDB:ASPCADRAFT_136323"/>
<dbReference type="PANTHER" id="PTHR31001">
    <property type="entry name" value="UNCHARACTERIZED TRANSCRIPTIONAL REGULATORY PROTEIN"/>
    <property type="match status" value="1"/>
</dbReference>
<protein>
    <recommendedName>
        <fullName evidence="5">Xylanolytic transcriptional activator regulatory domain-containing protein</fullName>
    </recommendedName>
</protein>
<keyword evidence="2" id="KW-0805">Transcription regulation</keyword>
<dbReference type="GO" id="GO:0008270">
    <property type="term" value="F:zinc ion binding"/>
    <property type="evidence" value="ECO:0007669"/>
    <property type="project" value="InterPro"/>
</dbReference>
<name>A0A1R3S193_ASPC5</name>
<dbReference type="InterPro" id="IPR007219">
    <property type="entry name" value="XnlR_reg_dom"/>
</dbReference>
<sequence length="620" mass="68385">MADLTTPSWNEAIRLSNVHDDSARKGRSTRGGNDSVVASSALTSYSSTSGDYLSLRRGARARYIGQAFWGFVAGKESVTDDFFDDNRNVNPDLPPSHISSMGMFSLLQSLPTKTVSDALLEVFFFAVWPISPLVHCPTLRADYDEFWDWCRNSDTYAPPRKVRDDPTFLCLLFAILYCGASAAPAASWMGANLQGVSKETTVNQLRSAYETSLSLCRHLDHPTFNTLVSTLLTGPFLGQLEPMRELTSISTTIRLAQSIGLHREGSWSALSPVDREIRRRNWWYILRLDVQSSISTGLPPCCGSESLDAVDMMDAICDEEIGDLPDSVAPSPESKQSIALMFAIGCSETARLQSKIVTRLQSGRALTQDALRELVTAGKKIQQNIDTLIARIPSQGIPERGIIPSRLANASPSTHPSLYKDDANEPTVLAAWSRIMLTLLKFDVAILLQKPFLPPPDSSNLQSCKAWTSMAQLCVSYFRTILPIYQTPAFSPYKWFCNSYYGPLQCLFLTITYLHCFKDSKVVPLARYFVDEVIEHTVSCDQVAQPSAERSSPNCQPPAKGQMPLAIRVLVDLHSRLDSDPGLNNDPQSANTVTDDYSALDLDLASIADLDSLSSPLLLD</sequence>
<comment type="subcellular location">
    <subcellularLocation>
        <location evidence="1">Nucleus</location>
    </subcellularLocation>
</comment>
<keyword evidence="4" id="KW-0539">Nucleus</keyword>
<evidence type="ECO:0000313" key="6">
    <source>
        <dbReference type="EMBL" id="OOG00540.1"/>
    </source>
</evidence>
<keyword evidence="7" id="KW-1185">Reference proteome</keyword>
<dbReference type="SMART" id="SM00906">
    <property type="entry name" value="Fungal_trans"/>
    <property type="match status" value="1"/>
</dbReference>
<dbReference type="CDD" id="cd12148">
    <property type="entry name" value="fungal_TF_MHR"/>
    <property type="match status" value="1"/>
</dbReference>
<organism evidence="6 7">
    <name type="scientific">Aspergillus carbonarius (strain ITEM 5010)</name>
    <dbReference type="NCBI Taxonomy" id="602072"/>
    <lineage>
        <taxon>Eukaryota</taxon>
        <taxon>Fungi</taxon>
        <taxon>Dikarya</taxon>
        <taxon>Ascomycota</taxon>
        <taxon>Pezizomycotina</taxon>
        <taxon>Eurotiomycetes</taxon>
        <taxon>Eurotiomycetidae</taxon>
        <taxon>Eurotiales</taxon>
        <taxon>Aspergillaceae</taxon>
        <taxon>Aspergillus</taxon>
        <taxon>Aspergillus subgen. Circumdati</taxon>
    </lineage>
</organism>
<evidence type="ECO:0000256" key="3">
    <source>
        <dbReference type="ARBA" id="ARBA00023163"/>
    </source>
</evidence>
<evidence type="ECO:0000256" key="2">
    <source>
        <dbReference type="ARBA" id="ARBA00023015"/>
    </source>
</evidence>
<evidence type="ECO:0000259" key="5">
    <source>
        <dbReference type="SMART" id="SM00906"/>
    </source>
</evidence>
<keyword evidence="3" id="KW-0804">Transcription</keyword>
<dbReference type="GO" id="GO:0003677">
    <property type="term" value="F:DNA binding"/>
    <property type="evidence" value="ECO:0007669"/>
    <property type="project" value="InterPro"/>
</dbReference>